<dbReference type="SMART" id="SM00407">
    <property type="entry name" value="IGc1"/>
    <property type="match status" value="1"/>
</dbReference>
<evidence type="ECO:0000256" key="7">
    <source>
        <dbReference type="ARBA" id="ARBA00023319"/>
    </source>
</evidence>
<feature type="signal peptide" evidence="8">
    <location>
        <begin position="1"/>
        <end position="21"/>
    </location>
</feature>
<evidence type="ECO:0000256" key="3">
    <source>
        <dbReference type="ARBA" id="ARBA00018767"/>
    </source>
</evidence>
<feature type="domain" description="Ig-like" evidence="9">
    <location>
        <begin position="26"/>
        <end position="108"/>
    </location>
</feature>
<dbReference type="PANTHER" id="PTHR19944">
    <property type="entry name" value="MHC CLASS II-RELATED"/>
    <property type="match status" value="1"/>
</dbReference>
<dbReference type="GeneTree" id="ENSGT00940000165013"/>
<evidence type="ECO:0000256" key="5">
    <source>
        <dbReference type="ARBA" id="ARBA00022525"/>
    </source>
</evidence>
<comment type="subcellular location">
    <subcellularLocation>
        <location evidence="1">Secreted</location>
    </subcellularLocation>
</comment>
<dbReference type="OrthoDB" id="9949628at2759"/>
<dbReference type="PROSITE" id="PS00290">
    <property type="entry name" value="IG_MHC"/>
    <property type="match status" value="1"/>
</dbReference>
<dbReference type="PANTHER" id="PTHR19944:SF62">
    <property type="entry name" value="BETA-2-MICROGLOBULIN"/>
    <property type="match status" value="1"/>
</dbReference>
<dbReference type="RefSeq" id="XP_018552595.1">
    <property type="nucleotide sequence ID" value="XM_018697079.2"/>
</dbReference>
<dbReference type="Gene3D" id="2.60.40.10">
    <property type="entry name" value="Immunoglobulins"/>
    <property type="match status" value="1"/>
</dbReference>
<evidence type="ECO:0000313" key="11">
    <source>
        <dbReference type="Proteomes" id="UP000314980"/>
    </source>
</evidence>
<dbReference type="KEGG" id="lcf:108897453"/>
<protein>
    <recommendedName>
        <fullName evidence="3">Beta-2-microglobulin</fullName>
    </recommendedName>
</protein>
<dbReference type="InterPro" id="IPR050160">
    <property type="entry name" value="MHC/Immunoglobulin"/>
</dbReference>
<dbReference type="InterPro" id="IPR003006">
    <property type="entry name" value="Ig/MHC_CS"/>
</dbReference>
<gene>
    <name evidence="10 12" type="primary">LOC108897453</name>
</gene>
<reference evidence="12" key="2">
    <citation type="submission" date="2025-04" db="UniProtKB">
        <authorList>
            <consortium name="RefSeq"/>
        </authorList>
    </citation>
    <scope>IDENTIFICATION</scope>
    <source>
        <tissue evidence="12">Brain</tissue>
    </source>
</reference>
<dbReference type="GO" id="GO:0002474">
    <property type="term" value="P:antigen processing and presentation of peptide antigen via MHC class I"/>
    <property type="evidence" value="ECO:0007669"/>
    <property type="project" value="UniProtKB-KW"/>
</dbReference>
<dbReference type="InterPro" id="IPR036179">
    <property type="entry name" value="Ig-like_dom_sf"/>
</dbReference>
<evidence type="ECO:0000256" key="2">
    <source>
        <dbReference type="ARBA" id="ARBA00009564"/>
    </source>
</evidence>
<dbReference type="GeneID" id="108897453"/>
<evidence type="ECO:0000256" key="6">
    <source>
        <dbReference type="ARBA" id="ARBA00022859"/>
    </source>
</evidence>
<dbReference type="GO" id="GO:0005576">
    <property type="term" value="C:extracellular region"/>
    <property type="evidence" value="ECO:0007669"/>
    <property type="project" value="UniProtKB-SubCell"/>
</dbReference>
<proteinExistence type="inferred from homology"/>
<comment type="similarity">
    <text evidence="2">Belongs to the beta-2-microglobulin family.</text>
</comment>
<name>A0A4W6ENQ5_LATCA</name>
<dbReference type="InParanoid" id="A0A4W6ENQ5"/>
<dbReference type="Ensembl" id="ENSLCAT00010039732.1">
    <property type="protein sequence ID" value="ENSLCAP00010038815.1"/>
    <property type="gene ID" value="ENSLCAG00010018161.1"/>
</dbReference>
<evidence type="ECO:0000256" key="8">
    <source>
        <dbReference type="SAM" id="SignalP"/>
    </source>
</evidence>
<dbReference type="InterPro" id="IPR003597">
    <property type="entry name" value="Ig_C1-set"/>
</dbReference>
<keyword evidence="11" id="KW-1185">Reference proteome</keyword>
<feature type="chain" id="PRO_5044613540" description="Beta-2-microglobulin" evidence="8">
    <location>
        <begin position="22"/>
        <end position="118"/>
    </location>
</feature>
<dbReference type="Proteomes" id="UP000314980">
    <property type="component" value="Unassembled WGS sequence"/>
</dbReference>
<evidence type="ECO:0000259" key="9">
    <source>
        <dbReference type="PROSITE" id="PS50835"/>
    </source>
</evidence>
<keyword evidence="5" id="KW-0964">Secreted</keyword>
<dbReference type="InterPro" id="IPR007110">
    <property type="entry name" value="Ig-like_dom"/>
</dbReference>
<evidence type="ECO:0000313" key="10">
    <source>
        <dbReference type="Ensembl" id="ENSLCAP00010038815.1"/>
    </source>
</evidence>
<evidence type="ECO:0000313" key="12">
    <source>
        <dbReference type="RefSeq" id="XP_018552595.1"/>
    </source>
</evidence>
<organism evidence="10 11">
    <name type="scientific">Lates calcarifer</name>
    <name type="common">Barramundi</name>
    <name type="synonym">Holocentrus calcarifer</name>
    <dbReference type="NCBI Taxonomy" id="8187"/>
    <lineage>
        <taxon>Eukaryota</taxon>
        <taxon>Metazoa</taxon>
        <taxon>Chordata</taxon>
        <taxon>Craniata</taxon>
        <taxon>Vertebrata</taxon>
        <taxon>Euteleostomi</taxon>
        <taxon>Actinopterygii</taxon>
        <taxon>Neopterygii</taxon>
        <taxon>Teleostei</taxon>
        <taxon>Neoteleostei</taxon>
        <taxon>Acanthomorphata</taxon>
        <taxon>Carangaria</taxon>
        <taxon>Carangaria incertae sedis</taxon>
        <taxon>Centropomidae</taxon>
        <taxon>Lates</taxon>
    </lineage>
</organism>
<dbReference type="STRING" id="8187.ENSLCAP00010038815"/>
<sequence length="118" mass="13571">MRLLVCALLLGLLCLLDPSTAKESPPKVQVYSRVPGEYGKNNTIVCHVSGFHPPEIRIELLRNGEEIPKATQSDLAFEENWHYHLTRHASFTPKEGEVFSCRVTHMGNRRQYHWEPDM</sequence>
<dbReference type="Pfam" id="PF07654">
    <property type="entry name" value="C1-set"/>
    <property type="match status" value="1"/>
</dbReference>
<keyword evidence="6" id="KW-0391">Immunity</keyword>
<evidence type="ECO:0000256" key="1">
    <source>
        <dbReference type="ARBA" id="ARBA00004613"/>
    </source>
</evidence>
<dbReference type="GO" id="GO:0042612">
    <property type="term" value="C:MHC class I protein complex"/>
    <property type="evidence" value="ECO:0007669"/>
    <property type="project" value="UniProtKB-KW"/>
</dbReference>
<dbReference type="GO" id="GO:0010038">
    <property type="term" value="P:response to metal ion"/>
    <property type="evidence" value="ECO:0007669"/>
    <property type="project" value="UniProtKB-ARBA"/>
</dbReference>
<evidence type="ECO:0000256" key="4">
    <source>
        <dbReference type="ARBA" id="ARBA00022451"/>
    </source>
</evidence>
<dbReference type="PROSITE" id="PS50835">
    <property type="entry name" value="IG_LIKE"/>
    <property type="match status" value="1"/>
</dbReference>
<reference evidence="10" key="3">
    <citation type="submission" date="2025-05" db="UniProtKB">
        <authorList>
            <consortium name="Ensembl"/>
        </authorList>
    </citation>
    <scope>IDENTIFICATION</scope>
</reference>
<keyword evidence="4" id="KW-0490">MHC I</keyword>
<dbReference type="SUPFAM" id="SSF48726">
    <property type="entry name" value="Immunoglobulin"/>
    <property type="match status" value="1"/>
</dbReference>
<dbReference type="FunFam" id="2.60.40.10:FF:001005">
    <property type="entry name" value="Beta-2-microglobulin"/>
    <property type="match status" value="1"/>
</dbReference>
<dbReference type="AlphaFoldDB" id="A0A4W6ENQ5"/>
<dbReference type="InterPro" id="IPR013783">
    <property type="entry name" value="Ig-like_fold"/>
</dbReference>
<keyword evidence="8" id="KW-0732">Signal</keyword>
<reference evidence="11" key="1">
    <citation type="submission" date="2015-09" db="EMBL/GenBank/DDBJ databases">
        <authorList>
            <person name="Sai Rama Sridatta P."/>
        </authorList>
    </citation>
    <scope>NUCLEOTIDE SEQUENCE [LARGE SCALE GENOMIC DNA]</scope>
</reference>
<keyword evidence="7" id="KW-0393">Immunoglobulin domain</keyword>
<dbReference type="Proteomes" id="UP000694890">
    <property type="component" value="Linkage group LG18"/>
</dbReference>
<accession>A0A4W6ENQ5</accession>